<dbReference type="EMBL" id="BMAO01035716">
    <property type="protein sequence ID" value="GFR05493.1"/>
    <property type="molecule type" value="Genomic_DNA"/>
</dbReference>
<reference evidence="2" key="1">
    <citation type="submission" date="2020-07" db="EMBL/GenBank/DDBJ databases">
        <title>Multicomponent nature underlies the extraordinary mechanical properties of spider dragline silk.</title>
        <authorList>
            <person name="Kono N."/>
            <person name="Nakamura H."/>
            <person name="Mori M."/>
            <person name="Yoshida Y."/>
            <person name="Ohtoshi R."/>
            <person name="Malay A.D."/>
            <person name="Moran D.A.P."/>
            <person name="Tomita M."/>
            <person name="Numata K."/>
            <person name="Arakawa K."/>
        </authorList>
    </citation>
    <scope>NUCLEOTIDE SEQUENCE</scope>
</reference>
<accession>A0A8X6GK58</accession>
<sequence length="203" mass="23294">MLKLNESKNINSSVEKFFQEYDALKESEDWKGIIDIGLKALEDSKITNENLALIKCRLTSCYYYLGQFEEALKVAKGTLEGATQADKKELQARSLYLISAIYRALFLKASEEEKTEQKYKESASENIERALKLLSDHDVSDFTKAKVYFNAGALEHDVNVSLGSALEHYSQAMKLFKLWIPMMIIIALQFDILELLWKMEENN</sequence>
<dbReference type="OrthoDB" id="10528691at2759"/>
<keyword evidence="3" id="KW-1185">Reference proteome</keyword>
<dbReference type="Gene3D" id="1.25.40.10">
    <property type="entry name" value="Tetratricopeptide repeat domain"/>
    <property type="match status" value="1"/>
</dbReference>
<gene>
    <name evidence="2" type="primary">DEQ74_00685</name>
    <name evidence="2" type="ORF">TNCT_117071</name>
</gene>
<organism evidence="2 3">
    <name type="scientific">Trichonephila clavata</name>
    <name type="common">Joro spider</name>
    <name type="synonym">Nephila clavata</name>
    <dbReference type="NCBI Taxonomy" id="2740835"/>
    <lineage>
        <taxon>Eukaryota</taxon>
        <taxon>Metazoa</taxon>
        <taxon>Ecdysozoa</taxon>
        <taxon>Arthropoda</taxon>
        <taxon>Chelicerata</taxon>
        <taxon>Arachnida</taxon>
        <taxon>Araneae</taxon>
        <taxon>Araneomorphae</taxon>
        <taxon>Entelegynae</taxon>
        <taxon>Araneoidea</taxon>
        <taxon>Nephilidae</taxon>
        <taxon>Trichonephila</taxon>
    </lineage>
</organism>
<name>A0A8X6GK58_TRICU</name>
<dbReference type="AlphaFoldDB" id="A0A8X6GK58"/>
<evidence type="ECO:0000256" key="1">
    <source>
        <dbReference type="SAM" id="Phobius"/>
    </source>
</evidence>
<evidence type="ECO:0000313" key="3">
    <source>
        <dbReference type="Proteomes" id="UP000887116"/>
    </source>
</evidence>
<keyword evidence="1" id="KW-0472">Membrane</keyword>
<dbReference type="InterPro" id="IPR011990">
    <property type="entry name" value="TPR-like_helical_dom_sf"/>
</dbReference>
<comment type="caution">
    <text evidence="2">The sequence shown here is derived from an EMBL/GenBank/DDBJ whole genome shotgun (WGS) entry which is preliminary data.</text>
</comment>
<feature type="transmembrane region" description="Helical" evidence="1">
    <location>
        <begin position="178"/>
        <end position="197"/>
    </location>
</feature>
<dbReference type="Proteomes" id="UP000887116">
    <property type="component" value="Unassembled WGS sequence"/>
</dbReference>
<proteinExistence type="predicted"/>
<dbReference type="SUPFAM" id="SSF48452">
    <property type="entry name" value="TPR-like"/>
    <property type="match status" value="1"/>
</dbReference>
<protein>
    <recommendedName>
        <fullName evidence="4">Tetratricopeptide repeat protein</fullName>
    </recommendedName>
</protein>
<keyword evidence="1" id="KW-0812">Transmembrane</keyword>
<evidence type="ECO:0008006" key="4">
    <source>
        <dbReference type="Google" id="ProtNLM"/>
    </source>
</evidence>
<keyword evidence="1" id="KW-1133">Transmembrane helix</keyword>
<evidence type="ECO:0000313" key="2">
    <source>
        <dbReference type="EMBL" id="GFR05493.1"/>
    </source>
</evidence>